<reference evidence="2" key="1">
    <citation type="journal article" date="2013" name="Nature">
        <title>Pan genome of the phytoplankton Emiliania underpins its global distribution.</title>
        <authorList>
            <person name="Read B.A."/>
            <person name="Kegel J."/>
            <person name="Klute M.J."/>
            <person name="Kuo A."/>
            <person name="Lefebvre S.C."/>
            <person name="Maumus F."/>
            <person name="Mayer C."/>
            <person name="Miller J."/>
            <person name="Monier A."/>
            <person name="Salamov A."/>
            <person name="Young J."/>
            <person name="Aguilar M."/>
            <person name="Claverie J.M."/>
            <person name="Frickenhaus S."/>
            <person name="Gonzalez K."/>
            <person name="Herman E.K."/>
            <person name="Lin Y.C."/>
            <person name="Napier J."/>
            <person name="Ogata H."/>
            <person name="Sarno A.F."/>
            <person name="Shmutz J."/>
            <person name="Schroeder D."/>
            <person name="de Vargas C."/>
            <person name="Verret F."/>
            <person name="von Dassow P."/>
            <person name="Valentin K."/>
            <person name="Van de Peer Y."/>
            <person name="Wheeler G."/>
            <person name="Dacks J.B."/>
            <person name="Delwiche C.F."/>
            <person name="Dyhrman S.T."/>
            <person name="Glockner G."/>
            <person name="John U."/>
            <person name="Richards T."/>
            <person name="Worden A.Z."/>
            <person name="Zhang X."/>
            <person name="Grigoriev I.V."/>
            <person name="Allen A.E."/>
            <person name="Bidle K."/>
            <person name="Borodovsky M."/>
            <person name="Bowler C."/>
            <person name="Brownlee C."/>
            <person name="Cock J.M."/>
            <person name="Elias M."/>
            <person name="Gladyshev V.N."/>
            <person name="Groth M."/>
            <person name="Guda C."/>
            <person name="Hadaegh A."/>
            <person name="Iglesias-Rodriguez M.D."/>
            <person name="Jenkins J."/>
            <person name="Jones B.M."/>
            <person name="Lawson T."/>
            <person name="Leese F."/>
            <person name="Lindquist E."/>
            <person name="Lobanov A."/>
            <person name="Lomsadze A."/>
            <person name="Malik S.B."/>
            <person name="Marsh M.E."/>
            <person name="Mackinder L."/>
            <person name="Mock T."/>
            <person name="Mueller-Roeber B."/>
            <person name="Pagarete A."/>
            <person name="Parker M."/>
            <person name="Probert I."/>
            <person name="Quesneville H."/>
            <person name="Raines C."/>
            <person name="Rensing S.A."/>
            <person name="Riano-Pachon D.M."/>
            <person name="Richier S."/>
            <person name="Rokitta S."/>
            <person name="Shiraiwa Y."/>
            <person name="Soanes D.M."/>
            <person name="van der Giezen M."/>
            <person name="Wahlund T.M."/>
            <person name="Williams B."/>
            <person name="Wilson W."/>
            <person name="Wolfe G."/>
            <person name="Wurch L.L."/>
        </authorList>
    </citation>
    <scope>NUCLEOTIDE SEQUENCE</scope>
</reference>
<dbReference type="Pfam" id="PF02622">
    <property type="entry name" value="DUF179"/>
    <property type="match status" value="1"/>
</dbReference>
<dbReference type="STRING" id="2903.R1F0Y1"/>
<dbReference type="InterPro" id="IPR003774">
    <property type="entry name" value="AlgH-like"/>
</dbReference>
<dbReference type="PANTHER" id="PTHR30327">
    <property type="entry name" value="UNCHARACTERIZED PROTEIN YQGE"/>
    <property type="match status" value="1"/>
</dbReference>
<evidence type="ECO:0000313" key="2">
    <source>
        <dbReference type="Proteomes" id="UP000013827"/>
    </source>
</evidence>
<organism evidence="1 2">
    <name type="scientific">Emiliania huxleyi (strain CCMP1516)</name>
    <dbReference type="NCBI Taxonomy" id="280463"/>
    <lineage>
        <taxon>Eukaryota</taxon>
        <taxon>Haptista</taxon>
        <taxon>Haptophyta</taxon>
        <taxon>Prymnesiophyceae</taxon>
        <taxon>Isochrysidales</taxon>
        <taxon>Noelaerhabdaceae</taxon>
        <taxon>Emiliania</taxon>
    </lineage>
</organism>
<dbReference type="Proteomes" id="UP000013827">
    <property type="component" value="Unassembled WGS sequence"/>
</dbReference>
<proteinExistence type="predicted"/>
<sequence>MASASANNAVVVALYRALYRMASRIDADPALKALVPSLAPERHYDHEREEWCTLYPFSDERRGYTALALLFLGAPLYRPARGKPESLREWLSGKFRPSSRGGRSAVASAVLDAMPGPVGGPSGEQPLLLAAHPMQLSASFGRSLILVTQHGAGGSHGWLVNKPSAIRLRHAARLLGLRVQQKELGHLGRNRVYVGGPVAGPLLALHPHRSLLDADADGEDESARAASPEDFKLVLGSSAWGPAQLDGEYELGEWYGARPDAAELRSICLAQPRHRFGGGAPRSGGVPVCSSPATAAQPRACSTLAPMSLTR</sequence>
<dbReference type="PaxDb" id="2903-EOD32525"/>
<name>A0A0D3K9U0_EMIH1</name>
<dbReference type="HOGENOM" id="CLU_895554_0_0_1"/>
<accession>A0A0D3K9U0</accession>
<dbReference type="KEGG" id="ehx:EMIHUDRAFT_230878"/>
<dbReference type="PANTHER" id="PTHR30327:SF1">
    <property type="entry name" value="UPF0301 PROTEIN YQGE"/>
    <property type="match status" value="1"/>
</dbReference>
<reference evidence="1" key="2">
    <citation type="submission" date="2024-10" db="UniProtKB">
        <authorList>
            <consortium name="EnsemblProtists"/>
        </authorList>
    </citation>
    <scope>IDENTIFICATION</scope>
</reference>
<dbReference type="SUPFAM" id="SSF143456">
    <property type="entry name" value="VC0467-like"/>
    <property type="match status" value="1"/>
</dbReference>
<evidence type="ECO:0000313" key="1">
    <source>
        <dbReference type="EnsemblProtists" id="EOD32525"/>
    </source>
</evidence>
<dbReference type="AlphaFoldDB" id="A0A0D3K9U0"/>
<keyword evidence="2" id="KW-1185">Reference proteome</keyword>
<dbReference type="Gene3D" id="3.40.1740.10">
    <property type="entry name" value="VC0467-like"/>
    <property type="match status" value="1"/>
</dbReference>
<protein>
    <submittedName>
        <fullName evidence="1">Uncharacterized protein</fullName>
    </submittedName>
</protein>
<dbReference type="EnsemblProtists" id="EOD32525">
    <property type="protein sequence ID" value="EOD32525"/>
    <property type="gene ID" value="EMIHUDRAFT_230878"/>
</dbReference>
<dbReference type="GeneID" id="17277798"/>
<dbReference type="GO" id="GO:0005829">
    <property type="term" value="C:cytosol"/>
    <property type="evidence" value="ECO:0007669"/>
    <property type="project" value="TreeGrafter"/>
</dbReference>
<dbReference type="RefSeq" id="XP_005784954.1">
    <property type="nucleotide sequence ID" value="XM_005784897.1"/>
</dbReference>